<proteinExistence type="predicted"/>
<name>A0ABR0MPB1_GOSAR</name>
<keyword evidence="2" id="KW-1185">Reference proteome</keyword>
<protein>
    <submittedName>
        <fullName evidence="1">Uncharacterized protein</fullName>
    </submittedName>
</protein>
<evidence type="ECO:0000313" key="2">
    <source>
        <dbReference type="Proteomes" id="UP001358586"/>
    </source>
</evidence>
<organism evidence="1 2">
    <name type="scientific">Gossypium arboreum</name>
    <name type="common">Tree cotton</name>
    <name type="synonym">Gossypium nanking</name>
    <dbReference type="NCBI Taxonomy" id="29729"/>
    <lineage>
        <taxon>Eukaryota</taxon>
        <taxon>Viridiplantae</taxon>
        <taxon>Streptophyta</taxon>
        <taxon>Embryophyta</taxon>
        <taxon>Tracheophyta</taxon>
        <taxon>Spermatophyta</taxon>
        <taxon>Magnoliopsida</taxon>
        <taxon>eudicotyledons</taxon>
        <taxon>Gunneridae</taxon>
        <taxon>Pentapetalae</taxon>
        <taxon>rosids</taxon>
        <taxon>malvids</taxon>
        <taxon>Malvales</taxon>
        <taxon>Malvaceae</taxon>
        <taxon>Malvoideae</taxon>
        <taxon>Gossypium</taxon>
    </lineage>
</organism>
<reference evidence="1 2" key="1">
    <citation type="submission" date="2023-03" db="EMBL/GenBank/DDBJ databases">
        <title>WGS of Gossypium arboreum.</title>
        <authorList>
            <person name="Yu D."/>
        </authorList>
    </citation>
    <scope>NUCLEOTIDE SEQUENCE [LARGE SCALE GENOMIC DNA]</scope>
    <source>
        <tissue evidence="1">Leaf</tissue>
    </source>
</reference>
<comment type="caution">
    <text evidence="1">The sequence shown here is derived from an EMBL/GenBank/DDBJ whole genome shotgun (WGS) entry which is preliminary data.</text>
</comment>
<evidence type="ECO:0000313" key="1">
    <source>
        <dbReference type="EMBL" id="KAK5775821.1"/>
    </source>
</evidence>
<accession>A0ABR0MPB1</accession>
<gene>
    <name evidence="1" type="ORF">PVK06_043766</name>
</gene>
<sequence>MPHKRTRASAQIDETENKFHCEEAKVRYESIFKNQQMHPEKGSTLKESNYRDFMSRIRQVAETLNWELFCEKRPSVDESYLMPSLHGTTISLERMVLLYLILTGKSIDVGKIILREIRNCVVKRSGLAHFPFTITILCLKAEIHTNVRKTGYSQGTIIDWDLYRVAGDSVL</sequence>
<dbReference type="EMBL" id="JARKNE010000012">
    <property type="protein sequence ID" value="KAK5775821.1"/>
    <property type="molecule type" value="Genomic_DNA"/>
</dbReference>
<dbReference type="Proteomes" id="UP001358586">
    <property type="component" value="Chromosome 12"/>
</dbReference>